<sequence length="211" mass="23245">MNTSMMTSNSLSIYSQNLPEFAEQSTCANPYWSISSDLVPQMSSLAGLPNEGNSQRIVEDEIQAFIERIDNSIGDWRSDNGTNQTIGTEEVINVPNEPAILTEENTEVDALFCGTQPTTASSKQMDCLAFHLLREGGSLTAISNCLRDIMWAIDRNDNVEESDSSLYTSDESSQSNRTSGGSYQQTGQDGVNPPTRSRIIILMKTMLIVER</sequence>
<feature type="region of interest" description="Disordered" evidence="1">
    <location>
        <begin position="162"/>
        <end position="195"/>
    </location>
</feature>
<dbReference type="AlphaFoldDB" id="A0A8H5Z107"/>
<comment type="caution">
    <text evidence="2">The sequence shown here is derived from an EMBL/GenBank/DDBJ whole genome shotgun (WGS) entry which is preliminary data.</text>
</comment>
<evidence type="ECO:0000256" key="1">
    <source>
        <dbReference type="SAM" id="MobiDB-lite"/>
    </source>
</evidence>
<accession>A0A8H5Z107</accession>
<protein>
    <submittedName>
        <fullName evidence="2">Uncharacterized protein</fullName>
    </submittedName>
</protein>
<name>A0A8H5Z107_9HYPO</name>
<feature type="compositionally biased region" description="Low complexity" evidence="1">
    <location>
        <begin position="164"/>
        <end position="175"/>
    </location>
</feature>
<evidence type="ECO:0000313" key="2">
    <source>
        <dbReference type="EMBL" id="KAF5722298.1"/>
    </source>
</evidence>
<proteinExistence type="predicted"/>
<dbReference type="Proteomes" id="UP000544331">
    <property type="component" value="Unassembled WGS sequence"/>
</dbReference>
<dbReference type="OrthoDB" id="5075554at2759"/>
<feature type="compositionally biased region" description="Polar residues" evidence="1">
    <location>
        <begin position="176"/>
        <end position="189"/>
    </location>
</feature>
<reference evidence="2 3" key="1">
    <citation type="submission" date="2020-05" db="EMBL/GenBank/DDBJ databases">
        <title>Identification and distribution of gene clusters putatively required for synthesis of sphingolipid metabolism inhibitors in phylogenetically diverse species of the filamentous fungus Fusarium.</title>
        <authorList>
            <person name="Kim H.-S."/>
            <person name="Busman M."/>
            <person name="Brown D.W."/>
            <person name="Divon H."/>
            <person name="Uhlig S."/>
            <person name="Proctor R.H."/>
        </authorList>
    </citation>
    <scope>NUCLEOTIDE SEQUENCE [LARGE SCALE GENOMIC DNA]</scope>
    <source>
        <strain evidence="2 3">NRRL 66235</strain>
    </source>
</reference>
<evidence type="ECO:0000313" key="3">
    <source>
        <dbReference type="Proteomes" id="UP000544331"/>
    </source>
</evidence>
<keyword evidence="3" id="KW-1185">Reference proteome</keyword>
<gene>
    <name evidence="2" type="ORF">FMUND_3080</name>
</gene>
<dbReference type="EMBL" id="JAAOAN010000090">
    <property type="protein sequence ID" value="KAF5722298.1"/>
    <property type="molecule type" value="Genomic_DNA"/>
</dbReference>
<organism evidence="2 3">
    <name type="scientific">Fusarium mundagurra</name>
    <dbReference type="NCBI Taxonomy" id="1567541"/>
    <lineage>
        <taxon>Eukaryota</taxon>
        <taxon>Fungi</taxon>
        <taxon>Dikarya</taxon>
        <taxon>Ascomycota</taxon>
        <taxon>Pezizomycotina</taxon>
        <taxon>Sordariomycetes</taxon>
        <taxon>Hypocreomycetidae</taxon>
        <taxon>Hypocreales</taxon>
        <taxon>Nectriaceae</taxon>
        <taxon>Fusarium</taxon>
        <taxon>Fusarium fujikuroi species complex</taxon>
    </lineage>
</organism>